<comment type="caution">
    <text evidence="2">The sequence shown here is derived from an EMBL/GenBank/DDBJ whole genome shotgun (WGS) entry which is preliminary data.</text>
</comment>
<accession>A0A0A0M8E8</accession>
<proteinExistence type="predicted"/>
<sequence>MGFIVVAIDGLGTPWRSKSFHDAFNGDIGDNTLPDQVAGLKQLADRHPWIDLDRVGVWGHSGGGYATADALFSYPDFYKVGVSQAGNHDNRAYEDDWIEKWMDLEVADGDGGEIYADQANQARAGNLKGKLLLAHGMMDDNVPATNTLLVVDALIKANKDFDLLLFPHARHGFGEDDGYMTRRRWDYFVRHLMGAEPPAQYRMKGR</sequence>
<dbReference type="AlphaFoldDB" id="A0A0A0M8E8"/>
<dbReference type="GO" id="GO:0008236">
    <property type="term" value="F:serine-type peptidase activity"/>
    <property type="evidence" value="ECO:0007669"/>
    <property type="project" value="InterPro"/>
</dbReference>
<evidence type="ECO:0000313" key="3">
    <source>
        <dbReference type="Proteomes" id="UP000030003"/>
    </source>
</evidence>
<dbReference type="Gene3D" id="3.40.50.1820">
    <property type="entry name" value="alpha/beta hydrolase"/>
    <property type="match status" value="1"/>
</dbReference>
<evidence type="ECO:0000313" key="2">
    <source>
        <dbReference type="EMBL" id="KGO99308.1"/>
    </source>
</evidence>
<gene>
    <name evidence="2" type="ORF">N791_10110</name>
</gene>
<dbReference type="PANTHER" id="PTHR11731:SF118">
    <property type="entry name" value="BLR1971 PROTEIN"/>
    <property type="match status" value="1"/>
</dbReference>
<protein>
    <recommendedName>
        <fullName evidence="1">Peptidase S9 prolyl oligopeptidase catalytic domain-containing protein</fullName>
    </recommendedName>
</protein>
<dbReference type="InterPro" id="IPR001375">
    <property type="entry name" value="Peptidase_S9_cat"/>
</dbReference>
<organism evidence="2 3">
    <name type="scientific">Lysobacter defluvii IMMIB APB-9 = DSM 18482</name>
    <dbReference type="NCBI Taxonomy" id="1385515"/>
    <lineage>
        <taxon>Bacteria</taxon>
        <taxon>Pseudomonadati</taxon>
        <taxon>Pseudomonadota</taxon>
        <taxon>Gammaproteobacteria</taxon>
        <taxon>Lysobacterales</taxon>
        <taxon>Lysobacteraceae</taxon>
        <taxon>Novilysobacter</taxon>
    </lineage>
</organism>
<dbReference type="Pfam" id="PF00326">
    <property type="entry name" value="Peptidase_S9"/>
    <property type="match status" value="1"/>
</dbReference>
<dbReference type="SUPFAM" id="SSF53474">
    <property type="entry name" value="alpha/beta-Hydrolases"/>
    <property type="match status" value="1"/>
</dbReference>
<dbReference type="InterPro" id="IPR050278">
    <property type="entry name" value="Serine_Prot_S9B/DPPIV"/>
</dbReference>
<evidence type="ECO:0000259" key="1">
    <source>
        <dbReference type="Pfam" id="PF00326"/>
    </source>
</evidence>
<feature type="domain" description="Peptidase S9 prolyl oligopeptidase catalytic" evidence="1">
    <location>
        <begin position="1"/>
        <end position="192"/>
    </location>
</feature>
<name>A0A0A0M8E8_9GAMM</name>
<dbReference type="Proteomes" id="UP000030003">
    <property type="component" value="Unassembled WGS sequence"/>
</dbReference>
<keyword evidence="3" id="KW-1185">Reference proteome</keyword>
<dbReference type="GO" id="GO:0006508">
    <property type="term" value="P:proteolysis"/>
    <property type="evidence" value="ECO:0007669"/>
    <property type="project" value="InterPro"/>
</dbReference>
<dbReference type="InterPro" id="IPR029058">
    <property type="entry name" value="AB_hydrolase_fold"/>
</dbReference>
<reference evidence="2 3" key="1">
    <citation type="submission" date="2013-08" db="EMBL/GenBank/DDBJ databases">
        <title>Genomic analysis of Lysobacter defluvii.</title>
        <authorList>
            <person name="Wang Q."/>
            <person name="Wang G."/>
        </authorList>
    </citation>
    <scope>NUCLEOTIDE SEQUENCE [LARGE SCALE GENOMIC DNA]</scope>
    <source>
        <strain evidence="2 3">IMMIB APB-9</strain>
    </source>
</reference>
<dbReference type="STRING" id="1385515.GCA_000423325_01458"/>
<dbReference type="EMBL" id="AVBH01000022">
    <property type="protein sequence ID" value="KGO99308.1"/>
    <property type="molecule type" value="Genomic_DNA"/>
</dbReference>
<dbReference type="eggNOG" id="COG1506">
    <property type="taxonomic scope" value="Bacteria"/>
</dbReference>
<dbReference type="PANTHER" id="PTHR11731">
    <property type="entry name" value="PROTEASE FAMILY S9B,C DIPEPTIDYL-PEPTIDASE IV-RELATED"/>
    <property type="match status" value="1"/>
</dbReference>